<dbReference type="SUPFAM" id="SSF52540">
    <property type="entry name" value="P-loop containing nucleoside triphosphate hydrolases"/>
    <property type="match status" value="2"/>
</dbReference>
<dbReference type="EMBL" id="BMQS01000001">
    <property type="protein sequence ID" value="GGT86593.1"/>
    <property type="molecule type" value="Genomic_DNA"/>
</dbReference>
<accession>A0A348B0I6</accession>
<evidence type="ECO:0000259" key="3">
    <source>
        <dbReference type="PROSITE" id="PS50893"/>
    </source>
</evidence>
<reference evidence="7" key="2">
    <citation type="submission" date="2018-04" db="EMBL/GenBank/DDBJ databases">
        <title>Complete genome sequence of Sulfodiicoccus acidiphilus strain HS-1.</title>
        <authorList>
            <person name="Sakai H.D."/>
            <person name="Kurosawa N."/>
        </authorList>
    </citation>
    <scope>NUCLEOTIDE SEQUENCE [LARGE SCALE GENOMIC DNA]</scope>
    <source>
        <strain evidence="7">HS-1</strain>
    </source>
</reference>
<dbReference type="PANTHER" id="PTHR19248">
    <property type="entry name" value="ATP-BINDING TRANSPORT PROTEIN-RELATED"/>
    <property type="match status" value="1"/>
</dbReference>
<evidence type="ECO:0000256" key="2">
    <source>
        <dbReference type="ARBA" id="ARBA00022840"/>
    </source>
</evidence>
<dbReference type="Proteomes" id="UP000276741">
    <property type="component" value="Chromosome"/>
</dbReference>
<dbReference type="InterPro" id="IPR003439">
    <property type="entry name" value="ABC_transporter-like_ATP-bd"/>
</dbReference>
<dbReference type="Pfam" id="PF00037">
    <property type="entry name" value="Fer4"/>
    <property type="match status" value="1"/>
</dbReference>
<dbReference type="PROSITE" id="PS50893">
    <property type="entry name" value="ABC_TRANSPORTER_2"/>
    <property type="match status" value="2"/>
</dbReference>
<dbReference type="InterPro" id="IPR017896">
    <property type="entry name" value="4Fe4S_Fe-S-bd"/>
</dbReference>
<evidence type="ECO:0000256" key="1">
    <source>
        <dbReference type="ARBA" id="ARBA00022741"/>
    </source>
</evidence>
<dbReference type="PRINTS" id="PR01868">
    <property type="entry name" value="ABCEFAMILY"/>
</dbReference>
<proteinExistence type="predicted"/>
<evidence type="ECO:0000259" key="4">
    <source>
        <dbReference type="PROSITE" id="PS51379"/>
    </source>
</evidence>
<evidence type="ECO:0000313" key="6">
    <source>
        <dbReference type="EMBL" id="GGT86593.1"/>
    </source>
</evidence>
<dbReference type="InterPro" id="IPR027417">
    <property type="entry name" value="P-loop_NTPase"/>
</dbReference>
<dbReference type="SUPFAM" id="SSF54862">
    <property type="entry name" value="4Fe-4S ferredoxins"/>
    <property type="match status" value="1"/>
</dbReference>
<dbReference type="RefSeq" id="WP_126449021.1">
    <property type="nucleotide sequence ID" value="NZ_AP018553.1"/>
</dbReference>
<dbReference type="PROSITE" id="PS00211">
    <property type="entry name" value="ABC_TRANSPORTER_1"/>
    <property type="match status" value="2"/>
</dbReference>
<keyword evidence="2" id="KW-0067">ATP-binding</keyword>
<dbReference type="Proteomes" id="UP000616143">
    <property type="component" value="Unassembled WGS sequence"/>
</dbReference>
<protein>
    <submittedName>
        <fullName evidence="5">Ribosome biogenesis/translation initiation ATPase RLI</fullName>
    </submittedName>
</protein>
<dbReference type="PROSITE" id="PS51379">
    <property type="entry name" value="4FE4S_FER_2"/>
    <property type="match status" value="1"/>
</dbReference>
<dbReference type="InterPro" id="IPR003593">
    <property type="entry name" value="AAA+_ATPase"/>
</dbReference>
<dbReference type="OrthoDB" id="30658at2157"/>
<dbReference type="InterPro" id="IPR017871">
    <property type="entry name" value="ABC_transporter-like_CS"/>
</dbReference>
<reference evidence="6" key="1">
    <citation type="journal article" date="2014" name="Int. J. Syst. Evol. Microbiol.">
        <title>Complete genome sequence of Corynebacterium casei LMG S-19264T (=DSM 44701T), isolated from a smear-ripened cheese.</title>
        <authorList>
            <consortium name="US DOE Joint Genome Institute (JGI-PGF)"/>
            <person name="Walter F."/>
            <person name="Albersmeier A."/>
            <person name="Kalinowski J."/>
            <person name="Ruckert C."/>
        </authorList>
    </citation>
    <scope>NUCLEOTIDE SEQUENCE</scope>
    <source>
        <strain evidence="6">JCM 31740</strain>
    </source>
</reference>
<organism evidence="5 7">
    <name type="scientific">Sulfodiicoccus acidiphilus</name>
    <dbReference type="NCBI Taxonomy" id="1670455"/>
    <lineage>
        <taxon>Archaea</taxon>
        <taxon>Thermoproteota</taxon>
        <taxon>Thermoprotei</taxon>
        <taxon>Sulfolobales</taxon>
        <taxon>Sulfolobaceae</taxon>
        <taxon>Sulfodiicoccus</taxon>
    </lineage>
</organism>
<reference evidence="6" key="4">
    <citation type="submission" date="2020-09" db="EMBL/GenBank/DDBJ databases">
        <authorList>
            <person name="Sun Q."/>
            <person name="Ohkuma M."/>
        </authorList>
    </citation>
    <scope>NUCLEOTIDE SEQUENCE</scope>
    <source>
        <strain evidence="6">JCM 31740</strain>
    </source>
</reference>
<keyword evidence="7" id="KW-1185">Reference proteome</keyword>
<feature type="domain" description="4Fe-4S ferredoxin-type" evidence="4">
    <location>
        <begin position="42"/>
        <end position="71"/>
    </location>
</feature>
<dbReference type="PROSITE" id="PS00198">
    <property type="entry name" value="4FE4S_FER_1"/>
    <property type="match status" value="1"/>
</dbReference>
<dbReference type="KEGG" id="sacd:HS1genome_0077"/>
<dbReference type="GO" id="GO:0016491">
    <property type="term" value="F:oxidoreductase activity"/>
    <property type="evidence" value="ECO:0007669"/>
    <property type="project" value="UniProtKB-ARBA"/>
</dbReference>
<evidence type="ECO:0000313" key="7">
    <source>
        <dbReference type="Proteomes" id="UP000276741"/>
    </source>
</evidence>
<dbReference type="InterPro" id="IPR017900">
    <property type="entry name" value="4Fe4S_Fe_S_CS"/>
</dbReference>
<dbReference type="GeneID" id="38665566"/>
<dbReference type="NCBIfam" id="NF009945">
    <property type="entry name" value="PRK13409.1"/>
    <property type="match status" value="1"/>
</dbReference>
<keyword evidence="1" id="KW-0547">Nucleotide-binding</keyword>
<feature type="domain" description="ABC transporter" evidence="3">
    <location>
        <begin position="69"/>
        <end position="310"/>
    </location>
</feature>
<evidence type="ECO:0000313" key="5">
    <source>
        <dbReference type="EMBL" id="BBD71688.1"/>
    </source>
</evidence>
<dbReference type="InterPro" id="IPR013283">
    <property type="entry name" value="RLI1"/>
</dbReference>
<dbReference type="Pfam" id="PF04068">
    <property type="entry name" value="Fer4_RLI"/>
    <property type="match status" value="1"/>
</dbReference>
<dbReference type="GO" id="GO:0005524">
    <property type="term" value="F:ATP binding"/>
    <property type="evidence" value="ECO:0007669"/>
    <property type="project" value="UniProtKB-KW"/>
</dbReference>
<sequence length="600" mass="67469">MRVAVINYADCKPDKCRVECVNFCPVNRSGTKAIELVEAMKGKPVIYEETCIGCGICVKKCPFDAISIVNLPDALEGEAIHRYGINGFKLFGLPTPKRGAITAIIGKNGTGKTTILKILSGELVPNFGDPEVMPTQDMVLQRFRGKEIHSYFKELYNKELRVVHKVQYVEVVGRLLKGKVSDLLRRIDERGKLDEIRTLLRMESMWEKESSTLSGGELQKLLVGAALLREADVYVFDEPSSYLDINERLNLSRVLRQLLGDKYVLMVDHDLIVLDYVADLVNVMYGEPSIYGRVSKSYSVRAGINHMLKGFLPSENVKMRDYEIRFYMKDLAEMEGVTGTSIKISWSGVQKSFLGFSLSAPRGEVREGEVVGIVGPNGIGKTTFVKILVGELKADAGIVEPEKSRLAYKPQVISPFTERTVREVMEDASKDSLSSSSWFYVEVVRRFGLHKLLDSSVSSLSGGELQKLMIAKTLAKEADVYVFDEPSAYIDVEERYVMARAIKRVTRERRSATLIVEHDLAIHDYVADRIIVFSGKPGVSGNVEEPVPLRHGLNKFLREFGITFRRDAETGRPRANKPMSYLDRLQKERNEYYAMELSGE</sequence>
<dbReference type="Pfam" id="PF00005">
    <property type="entry name" value="ABC_tran"/>
    <property type="match status" value="2"/>
</dbReference>
<reference evidence="5" key="3">
    <citation type="journal article" date="2019" name="BMC Res. Notes">
        <title>Complete genome sequence of the Sulfodiicoccus acidiphilus strain HS-1T, the first crenarchaeon that lacks polB3, isolated from an acidic hot spring in Ohwaku-dani, Hakone, Japan.</title>
        <authorList>
            <person name="Sakai H.D."/>
            <person name="Kurosawa N."/>
        </authorList>
    </citation>
    <scope>NUCLEOTIDE SEQUENCE</scope>
    <source>
        <strain evidence="5">HS-1</strain>
    </source>
</reference>
<gene>
    <name evidence="6" type="ORF">GCM10007116_00690</name>
    <name evidence="5" type="ORF">HS1genome_0077</name>
</gene>
<dbReference type="InterPro" id="IPR007209">
    <property type="entry name" value="RNaseL-inhib-like_metal-bd_dom"/>
</dbReference>
<dbReference type="GO" id="GO:0016887">
    <property type="term" value="F:ATP hydrolysis activity"/>
    <property type="evidence" value="ECO:0007669"/>
    <property type="project" value="InterPro"/>
</dbReference>
<dbReference type="FunFam" id="3.40.50.300:FF:001546">
    <property type="entry name" value="RNase L inhibitor homolog"/>
    <property type="match status" value="1"/>
</dbReference>
<dbReference type="SMART" id="SM00382">
    <property type="entry name" value="AAA"/>
    <property type="match status" value="2"/>
</dbReference>
<feature type="domain" description="ABC transporter" evidence="3">
    <location>
        <begin position="332"/>
        <end position="560"/>
    </location>
</feature>
<dbReference type="Gene3D" id="3.40.50.300">
    <property type="entry name" value="P-loop containing nucleotide triphosphate hydrolases"/>
    <property type="match status" value="2"/>
</dbReference>
<dbReference type="EMBL" id="AP018553">
    <property type="protein sequence ID" value="BBD71688.1"/>
    <property type="molecule type" value="Genomic_DNA"/>
</dbReference>
<name>A0A348B0I6_9CREN</name>
<dbReference type="AlphaFoldDB" id="A0A348B0I6"/>